<dbReference type="GO" id="GO:0008237">
    <property type="term" value="F:metallopeptidase activity"/>
    <property type="evidence" value="ECO:0007669"/>
    <property type="project" value="UniProtKB-KW"/>
</dbReference>
<name>A0A078M0U8_9STAP</name>
<protein>
    <recommendedName>
        <fullName evidence="1">Isoaspartyl dipeptidase</fullName>
        <ecNumber evidence="1">3.4.19.-</ecNumber>
    </recommendedName>
</protein>
<dbReference type="EC" id="3.4.19.-" evidence="1"/>
<dbReference type="GO" id="GO:0016810">
    <property type="term" value="F:hydrolase activity, acting on carbon-nitrogen (but not peptide) bonds"/>
    <property type="evidence" value="ECO:0007669"/>
    <property type="project" value="InterPro"/>
</dbReference>
<dbReference type="NCBIfam" id="TIGR01975">
    <property type="entry name" value="isoAsp_dipep"/>
    <property type="match status" value="1"/>
</dbReference>
<dbReference type="InterPro" id="IPR010229">
    <property type="entry name" value="Pept_M38_dipep"/>
</dbReference>
<comment type="function">
    <text evidence="1">Catalyzes the hydrolytic cleavage of a subset of L-isoaspartyl (L-beta-aspartyl) dipeptides. Used to degrade proteins damaged by L-isoaspartyl residues formation.</text>
</comment>
<evidence type="ECO:0000256" key="3">
    <source>
        <dbReference type="PIRSR" id="PIRSR001238-2"/>
    </source>
</evidence>
<dbReference type="Pfam" id="PF01979">
    <property type="entry name" value="Amidohydro_1"/>
    <property type="match status" value="1"/>
</dbReference>
<comment type="cofactor">
    <cofactor evidence="1 4">
        <name>Zn(2+)</name>
        <dbReference type="ChEBI" id="CHEBI:29105"/>
    </cofactor>
    <text evidence="1 4">Binds 2 Zn(2+) ions per subunit.</text>
</comment>
<keyword evidence="1" id="KW-0482">Metalloprotease</keyword>
<reference evidence="6 7" key="1">
    <citation type="submission" date="2014-07" db="EMBL/GenBank/DDBJ databases">
        <authorList>
            <person name="Urmite Genomes Urmite Genomes"/>
        </authorList>
    </citation>
    <scope>NUCLEOTIDE SEQUENCE [LARGE SCALE GENOMIC DNA]</scope>
    <source>
        <strain evidence="6 7">13MG44_air</strain>
    </source>
</reference>
<dbReference type="InterPro" id="IPR006680">
    <property type="entry name" value="Amidohydro-rel"/>
</dbReference>
<evidence type="ECO:0000313" key="7">
    <source>
        <dbReference type="Proteomes" id="UP000044136"/>
    </source>
</evidence>
<keyword evidence="7" id="KW-1185">Reference proteome</keyword>
<dbReference type="PIRSF" id="PIRSF001238">
    <property type="entry name" value="IadA"/>
    <property type="match status" value="1"/>
</dbReference>
<comment type="PTM">
    <text evidence="1">Carboxylation allows a single lysine to coordinate two zinc ions.</text>
</comment>
<dbReference type="HOGENOM" id="CLU_058216_0_0_9"/>
<dbReference type="eggNOG" id="COG1228">
    <property type="taxonomic scope" value="Bacteria"/>
</dbReference>
<dbReference type="GO" id="GO:0006508">
    <property type="term" value="P:proteolysis"/>
    <property type="evidence" value="ECO:0007669"/>
    <property type="project" value="UniProtKB-KW"/>
</dbReference>
<keyword evidence="1 4" id="KW-0862">Zinc</keyword>
<feature type="binding site" evidence="3">
    <location>
        <begin position="71"/>
        <end position="73"/>
    </location>
    <ligand>
        <name>substrate</name>
    </ligand>
</feature>
<comment type="similarity">
    <text evidence="1">Belongs to the peptidase M38 family.</text>
</comment>
<dbReference type="InterPro" id="IPR050378">
    <property type="entry name" value="Metallo-dep_Hydrolases_sf"/>
</dbReference>
<accession>A0A078M0U8</accession>
<feature type="binding site" evidence="3">
    <location>
        <position position="282"/>
    </location>
    <ligand>
        <name>substrate</name>
    </ligand>
</feature>
<feature type="binding site" evidence="3">
    <location>
        <position position="166"/>
    </location>
    <ligand>
        <name>substrate</name>
    </ligand>
</feature>
<evidence type="ECO:0000313" key="6">
    <source>
        <dbReference type="EMBL" id="CDZ99022.1"/>
    </source>
</evidence>
<keyword evidence="1" id="KW-0645">Protease</keyword>
<dbReference type="STRING" id="1461582.BN1048_00141"/>
<feature type="binding site" evidence="4">
    <location>
        <position position="66"/>
    </location>
    <ligand>
        <name>Zn(2+)</name>
        <dbReference type="ChEBI" id="CHEBI:29105"/>
        <label>1</label>
        <note>catalytic</note>
    </ligand>
</feature>
<feature type="binding site" evidence="4">
    <location>
        <position position="64"/>
    </location>
    <ligand>
        <name>Zn(2+)</name>
        <dbReference type="ChEBI" id="CHEBI:29105"/>
        <label>1</label>
        <note>catalytic</note>
    </ligand>
</feature>
<comment type="subcellular location">
    <subcellularLocation>
        <location evidence="1">Cytoplasm</location>
    </subcellularLocation>
</comment>
<feature type="binding site" evidence="3">
    <location>
        <position position="133"/>
    </location>
    <ligand>
        <name>substrate</name>
    </ligand>
</feature>
<dbReference type="Proteomes" id="UP000044136">
    <property type="component" value="Unassembled WGS sequence"/>
</dbReference>
<dbReference type="Gene3D" id="3.20.20.140">
    <property type="entry name" value="Metal-dependent hydrolases"/>
    <property type="match status" value="1"/>
</dbReference>
<dbReference type="Gene3D" id="2.30.40.10">
    <property type="entry name" value="Urease, subunit C, domain 1"/>
    <property type="match status" value="1"/>
</dbReference>
<feature type="binding site" evidence="4">
    <location>
        <position position="278"/>
    </location>
    <ligand>
        <name>Zn(2+)</name>
        <dbReference type="ChEBI" id="CHEBI:29105"/>
        <label>1</label>
        <note>catalytic</note>
    </ligand>
</feature>
<dbReference type="GO" id="GO:0008798">
    <property type="term" value="F:beta-aspartyl-peptidase activity"/>
    <property type="evidence" value="ECO:0007669"/>
    <property type="project" value="InterPro"/>
</dbReference>
<feature type="binding site" evidence="3">
    <location>
        <position position="102"/>
    </location>
    <ligand>
        <name>substrate</name>
    </ligand>
</feature>
<dbReference type="PANTHER" id="PTHR11647">
    <property type="entry name" value="HYDRANTOINASE/DIHYDROPYRIMIDINASE FAMILY MEMBER"/>
    <property type="match status" value="1"/>
</dbReference>
<feature type="binding site" evidence="4">
    <location>
        <position position="227"/>
    </location>
    <ligand>
        <name>Zn(2+)</name>
        <dbReference type="ChEBI" id="CHEBI:29105"/>
        <label>2</label>
        <note>catalytic</note>
    </ligand>
</feature>
<dbReference type="GO" id="GO:0046872">
    <property type="term" value="F:metal ion binding"/>
    <property type="evidence" value="ECO:0007669"/>
    <property type="project" value="UniProtKB-KW"/>
</dbReference>
<proteinExistence type="inferred from homology"/>
<gene>
    <name evidence="6" type="primary">iadA</name>
    <name evidence="6" type="ORF">BN1048_00141</name>
</gene>
<feature type="domain" description="Amidohydrolase-related" evidence="5">
    <location>
        <begin position="55"/>
        <end position="367"/>
    </location>
</feature>
<dbReference type="OrthoDB" id="9775607at2"/>
<evidence type="ECO:0000256" key="4">
    <source>
        <dbReference type="PIRSR" id="PIRSR001238-3"/>
    </source>
</evidence>
<evidence type="ECO:0000256" key="1">
    <source>
        <dbReference type="PIRNR" id="PIRNR001238"/>
    </source>
</evidence>
<dbReference type="AlphaFoldDB" id="A0A078M0U8"/>
<dbReference type="InterPro" id="IPR011059">
    <property type="entry name" value="Metal-dep_hydrolase_composite"/>
</dbReference>
<dbReference type="SUPFAM" id="SSF51556">
    <property type="entry name" value="Metallo-dependent hydrolases"/>
    <property type="match status" value="1"/>
</dbReference>
<dbReference type="GO" id="GO:0005737">
    <property type="term" value="C:cytoplasm"/>
    <property type="evidence" value="ECO:0007669"/>
    <property type="project" value="UniProtKB-SubCell"/>
</dbReference>
<evidence type="ECO:0000259" key="5">
    <source>
        <dbReference type="Pfam" id="PF01979"/>
    </source>
</evidence>
<feature type="binding site" evidence="3">
    <location>
        <position position="230"/>
    </location>
    <ligand>
        <name>substrate</name>
    </ligand>
</feature>
<sequence>MITLIKNAEVYAPESLGRQSILLLNDKIAKIGEVSEESLAGLGVDYKIIEASGNIVTPGFIDPHIHLLGGGGEGGFATRTPEVQLSDLIQSGITSVAGLLGTDGTTRHLSSLLAKARGLEIEGISTYIYTGNYDVPTPTITGNVKDDAILIDKVIGTAEIAISDSRSGQPSVHELAKIVGQTRVGGMLSGKAGITHFHTGPGKAYLSILHQLLDEYELPASNLHVTHVTRSKELFDDAIKLAARGAFVDITADEETFEWISYYKENNGDMSKLTISTDGNGSLPVFNEEGELLGLGVASTRTMFEQLIKTIKAGKLTVEEALRLVTANTAEALKLENKGVIAEDRDADLLVLSKDTYEIEHVIAKGQHMIENGEVLVRGTFE</sequence>
<organism evidence="6 7">
    <name type="scientific">Jeotgalicoccus saudimassiliensis</name>
    <dbReference type="NCBI Taxonomy" id="1461582"/>
    <lineage>
        <taxon>Bacteria</taxon>
        <taxon>Bacillati</taxon>
        <taxon>Bacillota</taxon>
        <taxon>Bacilli</taxon>
        <taxon>Bacillales</taxon>
        <taxon>Staphylococcaceae</taxon>
        <taxon>Jeotgalicoccus</taxon>
    </lineage>
</organism>
<feature type="binding site" evidence="4">
    <location>
        <position position="198"/>
    </location>
    <ligand>
        <name>Zn(2+)</name>
        <dbReference type="ChEBI" id="CHEBI:29105"/>
        <label>2</label>
        <note>catalytic</note>
    </ligand>
</feature>
<dbReference type="RefSeq" id="WP_035807456.1">
    <property type="nucleotide sequence ID" value="NZ_CCSE01000001.1"/>
</dbReference>
<feature type="active site" description="Proton acceptor" evidence="2">
    <location>
        <position position="278"/>
    </location>
</feature>
<dbReference type="SUPFAM" id="SSF51338">
    <property type="entry name" value="Composite domain of metallo-dependent hydrolases"/>
    <property type="match status" value="1"/>
</dbReference>
<dbReference type="PANTHER" id="PTHR11647:SF1">
    <property type="entry name" value="COLLAPSIN RESPONSE MEDIATOR PROTEIN"/>
    <property type="match status" value="1"/>
</dbReference>
<dbReference type="InterPro" id="IPR032466">
    <property type="entry name" value="Metal_Hydrolase"/>
</dbReference>
<evidence type="ECO:0000256" key="2">
    <source>
        <dbReference type="PIRSR" id="PIRSR001238-1"/>
    </source>
</evidence>
<keyword evidence="1 4" id="KW-0479">Metal-binding</keyword>
<keyword evidence="1" id="KW-0378">Hydrolase</keyword>
<dbReference type="EMBL" id="CCSE01000001">
    <property type="protein sequence ID" value="CDZ99022.1"/>
    <property type="molecule type" value="Genomic_DNA"/>
</dbReference>